<evidence type="ECO:0000313" key="2">
    <source>
        <dbReference type="Proteomes" id="UP000070560"/>
    </source>
</evidence>
<dbReference type="AlphaFoldDB" id="A0A7U4QMC7"/>
<dbReference type="EMBL" id="CP013015">
    <property type="protein sequence ID" value="AMM41998.1"/>
    <property type="molecule type" value="Genomic_DNA"/>
</dbReference>
<dbReference type="RefSeq" id="WP_066065411.1">
    <property type="nucleotide sequence ID" value="NZ_CP013015.1"/>
</dbReference>
<sequence length="127" mass="14242">MGTAKITFYKCIQNSQDYGSDDEHMVSRIFFTLQIGDRKFDLHADIKQAVGSSYETGPIEVGRPEGYSGPFNYECFRDAAEKYYRSLVGSEARGINIQGGANIRMQNNTFIQKMSVECEVDEGSAGW</sequence>
<reference evidence="1 2" key="1">
    <citation type="submission" date="2015-10" db="EMBL/GenBank/DDBJ databases">
        <title>Candidatus Desulfofervidus auxilii, a hydrogenotrophic sulfate-reducing bacterium involved in the thermophilic anaerobic oxidation of methane.</title>
        <authorList>
            <person name="Krukenberg V."/>
            <person name="Richter M."/>
            <person name="Wegener G."/>
        </authorList>
    </citation>
    <scope>NUCLEOTIDE SEQUENCE [LARGE SCALE GENOMIC DNA]</scope>
    <source>
        <strain evidence="1 2">HS1</strain>
    </source>
</reference>
<dbReference type="KEGG" id="daw:HS1_002212"/>
<proteinExistence type="predicted"/>
<dbReference type="Proteomes" id="UP000070560">
    <property type="component" value="Chromosome"/>
</dbReference>
<protein>
    <submittedName>
        <fullName evidence="1">Uncharacterized protein</fullName>
    </submittedName>
</protein>
<name>A0A7U4QMC7_DESA2</name>
<evidence type="ECO:0000313" key="1">
    <source>
        <dbReference type="EMBL" id="AMM41998.1"/>
    </source>
</evidence>
<organism evidence="1 2">
    <name type="scientific">Desulfofervidus auxilii</name>
    <dbReference type="NCBI Taxonomy" id="1621989"/>
    <lineage>
        <taxon>Bacteria</taxon>
        <taxon>Pseudomonadati</taxon>
        <taxon>Thermodesulfobacteriota</taxon>
        <taxon>Candidatus Desulfofervidia</taxon>
        <taxon>Candidatus Desulfofervidales</taxon>
        <taxon>Candidatus Desulfofervidaceae</taxon>
        <taxon>Candidatus Desulfofervidus</taxon>
    </lineage>
</organism>
<gene>
    <name evidence="1" type="ORF">HS1_002212</name>
</gene>
<accession>A0A7U4QMC7</accession>
<dbReference type="OrthoDB" id="1495972at2"/>
<keyword evidence="2" id="KW-1185">Reference proteome</keyword>